<feature type="signal peptide" evidence="2">
    <location>
        <begin position="1"/>
        <end position="19"/>
    </location>
</feature>
<proteinExistence type="predicted"/>
<keyword evidence="5" id="KW-1185">Reference proteome</keyword>
<evidence type="ECO:0000259" key="3">
    <source>
        <dbReference type="Pfam" id="PF18962"/>
    </source>
</evidence>
<gene>
    <name evidence="4" type="ORF">SAMN05421664_3085</name>
</gene>
<dbReference type="RefSeq" id="WP_089756592.1">
    <property type="nucleotide sequence ID" value="NZ_FNKL01000004.1"/>
</dbReference>
<sequence>MKIKTFIFLLSAASGAVYGQQTTLQHFDPSLVTPIASAYGGSEGYLTGHNDYGDEEFAEKYEIQGNGILHGISAIHLGQDGTPGSIVASYRAYSVGSAGLPETALANKNVSYGAIPVNGQLNTVMFDNPVNVSSSFFVSFRLGDYLHGGLGTKRIAIAHSPDGTRPASDFTTFGRNVIRWHSHGAAVWKDYRTENFSDVSPAVYFALFPLVELNNLAVVDFNKKGNVGAVYPNPSNGNFIVPVKTSSGGNASFKLFDMSGKLIVDKQANLSSGANEFKFSEENLQKGNYILLIKTPEGNVSQKVSIR</sequence>
<dbReference type="OrthoDB" id="9816120at2"/>
<dbReference type="EMBL" id="FNKL01000004">
    <property type="protein sequence ID" value="SDR00709.1"/>
    <property type="molecule type" value="Genomic_DNA"/>
</dbReference>
<evidence type="ECO:0000256" key="1">
    <source>
        <dbReference type="ARBA" id="ARBA00022729"/>
    </source>
</evidence>
<dbReference type="AlphaFoldDB" id="A0A1H1FIY6"/>
<organism evidence="4 5">
    <name type="scientific">Chryseobacterium soldanellicola</name>
    <dbReference type="NCBI Taxonomy" id="311333"/>
    <lineage>
        <taxon>Bacteria</taxon>
        <taxon>Pseudomonadati</taxon>
        <taxon>Bacteroidota</taxon>
        <taxon>Flavobacteriia</taxon>
        <taxon>Flavobacteriales</taxon>
        <taxon>Weeksellaceae</taxon>
        <taxon>Chryseobacterium group</taxon>
        <taxon>Chryseobacterium</taxon>
    </lineage>
</organism>
<feature type="domain" description="Secretion system C-terminal sorting" evidence="3">
    <location>
        <begin position="230"/>
        <end position="306"/>
    </location>
</feature>
<dbReference type="NCBIfam" id="TIGR04183">
    <property type="entry name" value="Por_Secre_tail"/>
    <property type="match status" value="1"/>
</dbReference>
<dbReference type="InterPro" id="IPR026444">
    <property type="entry name" value="Secre_tail"/>
</dbReference>
<feature type="chain" id="PRO_5011575509" evidence="2">
    <location>
        <begin position="20"/>
        <end position="307"/>
    </location>
</feature>
<name>A0A1H1FIY6_9FLAO</name>
<reference evidence="5" key="1">
    <citation type="submission" date="2016-10" db="EMBL/GenBank/DDBJ databases">
        <authorList>
            <person name="Varghese N."/>
            <person name="Submissions S."/>
        </authorList>
    </citation>
    <scope>NUCLEOTIDE SEQUENCE [LARGE SCALE GENOMIC DNA]</scope>
    <source>
        <strain evidence="5">DSM 17072</strain>
    </source>
</reference>
<evidence type="ECO:0000313" key="4">
    <source>
        <dbReference type="EMBL" id="SDR00709.1"/>
    </source>
</evidence>
<dbReference type="Pfam" id="PF18962">
    <property type="entry name" value="Por_Secre_tail"/>
    <property type="match status" value="1"/>
</dbReference>
<dbReference type="Proteomes" id="UP000199627">
    <property type="component" value="Unassembled WGS sequence"/>
</dbReference>
<evidence type="ECO:0000256" key="2">
    <source>
        <dbReference type="SAM" id="SignalP"/>
    </source>
</evidence>
<protein>
    <submittedName>
        <fullName evidence="4">Por secretion system C-terminal sorting domain-containing protein</fullName>
    </submittedName>
</protein>
<keyword evidence="1 2" id="KW-0732">Signal</keyword>
<evidence type="ECO:0000313" key="5">
    <source>
        <dbReference type="Proteomes" id="UP000199627"/>
    </source>
</evidence>
<accession>A0A1H1FIY6</accession>
<dbReference type="STRING" id="311333.SAMN05421664_3085"/>